<dbReference type="AlphaFoldDB" id="A0A5C5YI54"/>
<sequence length="145" mass="15757" precursor="true">MKPQLSPSHSFLIAATLLGFIALAGTGCEPPQSPQPAPAKTPAQFDTDIDSDKLVLVKFGATWCPPCREVDRELEALSGQLPADVEVLKIDVDESPELAQRYGISSIPVLMLVREGNILDDEIGYMSGDKIQDWIAMYRSADPTN</sequence>
<dbReference type="CDD" id="cd02947">
    <property type="entry name" value="TRX_family"/>
    <property type="match status" value="1"/>
</dbReference>
<dbReference type="PANTHER" id="PTHR45663">
    <property type="entry name" value="GEO12009P1"/>
    <property type="match status" value="1"/>
</dbReference>
<dbReference type="Gene3D" id="3.40.30.10">
    <property type="entry name" value="Glutaredoxin"/>
    <property type="match status" value="1"/>
</dbReference>
<dbReference type="Pfam" id="PF00085">
    <property type="entry name" value="Thioredoxin"/>
    <property type="match status" value="1"/>
</dbReference>
<proteinExistence type="predicted"/>
<protein>
    <submittedName>
        <fullName evidence="3">Thioredoxin</fullName>
    </submittedName>
</protein>
<evidence type="ECO:0000259" key="2">
    <source>
        <dbReference type="PROSITE" id="PS51352"/>
    </source>
</evidence>
<evidence type="ECO:0000256" key="1">
    <source>
        <dbReference type="SAM" id="SignalP"/>
    </source>
</evidence>
<keyword evidence="1" id="KW-0732">Signal</keyword>
<dbReference type="GO" id="GO:0015035">
    <property type="term" value="F:protein-disulfide reductase activity"/>
    <property type="evidence" value="ECO:0007669"/>
    <property type="project" value="TreeGrafter"/>
</dbReference>
<dbReference type="OrthoDB" id="273008at2"/>
<evidence type="ECO:0000313" key="4">
    <source>
        <dbReference type="Proteomes" id="UP000318053"/>
    </source>
</evidence>
<accession>A0A5C5YI54</accession>
<dbReference type="SUPFAM" id="SSF52833">
    <property type="entry name" value="Thioredoxin-like"/>
    <property type="match status" value="1"/>
</dbReference>
<gene>
    <name evidence="3" type="primary">trxA_2</name>
    <name evidence="3" type="ORF">CA85_12710</name>
</gene>
<keyword evidence="4" id="KW-1185">Reference proteome</keyword>
<dbReference type="PROSITE" id="PS51352">
    <property type="entry name" value="THIOREDOXIN_2"/>
    <property type="match status" value="1"/>
</dbReference>
<reference evidence="3 4" key="1">
    <citation type="submission" date="2019-02" db="EMBL/GenBank/DDBJ databases">
        <title>Deep-cultivation of Planctomycetes and their phenomic and genomic characterization uncovers novel biology.</title>
        <authorList>
            <person name="Wiegand S."/>
            <person name="Jogler M."/>
            <person name="Boedeker C."/>
            <person name="Pinto D."/>
            <person name="Vollmers J."/>
            <person name="Rivas-Marin E."/>
            <person name="Kohn T."/>
            <person name="Peeters S.H."/>
            <person name="Heuer A."/>
            <person name="Rast P."/>
            <person name="Oberbeckmann S."/>
            <person name="Bunk B."/>
            <person name="Jeske O."/>
            <person name="Meyerdierks A."/>
            <person name="Storesund J.E."/>
            <person name="Kallscheuer N."/>
            <person name="Luecker S."/>
            <person name="Lage O.M."/>
            <person name="Pohl T."/>
            <person name="Merkel B.J."/>
            <person name="Hornburger P."/>
            <person name="Mueller R.-W."/>
            <person name="Bruemmer F."/>
            <person name="Labrenz M."/>
            <person name="Spormann A.M."/>
            <person name="Op Den Camp H."/>
            <person name="Overmann J."/>
            <person name="Amann R."/>
            <person name="Jetten M.S.M."/>
            <person name="Mascher T."/>
            <person name="Medema M.H."/>
            <person name="Devos D.P."/>
            <person name="Kaster A.-K."/>
            <person name="Ovreas L."/>
            <person name="Rohde M."/>
            <person name="Galperin M.Y."/>
            <person name="Jogler C."/>
        </authorList>
    </citation>
    <scope>NUCLEOTIDE SEQUENCE [LARGE SCALE GENOMIC DNA]</scope>
    <source>
        <strain evidence="3 4">CA85</strain>
    </source>
</reference>
<feature type="signal peptide" evidence="1">
    <location>
        <begin position="1"/>
        <end position="24"/>
    </location>
</feature>
<organism evidence="3 4">
    <name type="scientific">Allorhodopirellula solitaria</name>
    <dbReference type="NCBI Taxonomy" id="2527987"/>
    <lineage>
        <taxon>Bacteria</taxon>
        <taxon>Pseudomonadati</taxon>
        <taxon>Planctomycetota</taxon>
        <taxon>Planctomycetia</taxon>
        <taxon>Pirellulales</taxon>
        <taxon>Pirellulaceae</taxon>
        <taxon>Allorhodopirellula</taxon>
    </lineage>
</organism>
<dbReference type="InterPro" id="IPR013766">
    <property type="entry name" value="Thioredoxin_domain"/>
</dbReference>
<dbReference type="PANTHER" id="PTHR45663:SF11">
    <property type="entry name" value="GEO12009P1"/>
    <property type="match status" value="1"/>
</dbReference>
<dbReference type="InterPro" id="IPR036249">
    <property type="entry name" value="Thioredoxin-like_sf"/>
</dbReference>
<dbReference type="GO" id="GO:0005829">
    <property type="term" value="C:cytosol"/>
    <property type="evidence" value="ECO:0007669"/>
    <property type="project" value="TreeGrafter"/>
</dbReference>
<feature type="domain" description="Thioredoxin" evidence="2">
    <location>
        <begin position="31"/>
        <end position="140"/>
    </location>
</feature>
<dbReference type="Proteomes" id="UP000318053">
    <property type="component" value="Unassembled WGS sequence"/>
</dbReference>
<dbReference type="GO" id="GO:0045454">
    <property type="term" value="P:cell redox homeostasis"/>
    <property type="evidence" value="ECO:0007669"/>
    <property type="project" value="TreeGrafter"/>
</dbReference>
<comment type="caution">
    <text evidence="3">The sequence shown here is derived from an EMBL/GenBank/DDBJ whole genome shotgun (WGS) entry which is preliminary data.</text>
</comment>
<dbReference type="RefSeq" id="WP_146390365.1">
    <property type="nucleotide sequence ID" value="NZ_SJPK01000002.1"/>
</dbReference>
<dbReference type="EMBL" id="SJPK01000002">
    <property type="protein sequence ID" value="TWT74382.1"/>
    <property type="molecule type" value="Genomic_DNA"/>
</dbReference>
<evidence type="ECO:0000313" key="3">
    <source>
        <dbReference type="EMBL" id="TWT74382.1"/>
    </source>
</evidence>
<name>A0A5C5YI54_9BACT</name>
<feature type="chain" id="PRO_5022887975" evidence="1">
    <location>
        <begin position="25"/>
        <end position="145"/>
    </location>
</feature>
<dbReference type="PROSITE" id="PS51257">
    <property type="entry name" value="PROKAR_LIPOPROTEIN"/>
    <property type="match status" value="1"/>
</dbReference>